<dbReference type="InterPro" id="IPR002733">
    <property type="entry name" value="AMMECR1_domain"/>
</dbReference>
<dbReference type="InterPro" id="IPR036071">
    <property type="entry name" value="AMMECR1_dom_sf"/>
</dbReference>
<dbReference type="KEGG" id="oyw:OdinLCB4_003125"/>
<evidence type="ECO:0000313" key="3">
    <source>
        <dbReference type="EMBL" id="WEU40916.1"/>
    </source>
</evidence>
<dbReference type="NCBIfam" id="TIGR00296">
    <property type="entry name" value="TIGR00296 family protein"/>
    <property type="match status" value="1"/>
</dbReference>
<dbReference type="Proteomes" id="UP000186851">
    <property type="component" value="Chromosome"/>
</dbReference>
<dbReference type="Gene3D" id="3.30.1490.150">
    <property type="entry name" value="Hypothetical protein ph0010, domain 2"/>
    <property type="match status" value="1"/>
</dbReference>
<dbReference type="InterPro" id="IPR023473">
    <property type="entry name" value="AMMECR1"/>
</dbReference>
<dbReference type="PANTHER" id="PTHR13016:SF0">
    <property type="entry name" value="AMME SYNDROME CANDIDATE GENE 1 PROTEIN"/>
    <property type="match status" value="1"/>
</dbReference>
<dbReference type="InterPro" id="IPR027623">
    <property type="entry name" value="AmmeMemoSam_A"/>
</dbReference>
<protein>
    <recommendedName>
        <fullName evidence="1">Protein OdinLCB4_003125</fullName>
    </recommendedName>
</protein>
<proteinExistence type="inferred from homology"/>
<evidence type="ECO:0000256" key="1">
    <source>
        <dbReference type="HAMAP-Rule" id="MF_00645"/>
    </source>
</evidence>
<organism evidence="3 4">
    <name type="scientific">Odinarchaeota yellowstonii (strain LCB_4)</name>
    <dbReference type="NCBI Taxonomy" id="1841599"/>
    <lineage>
        <taxon>Archaea</taxon>
        <taxon>Promethearchaeati</taxon>
        <taxon>Candidatus Odinarchaeota</taxon>
        <taxon>Candidatus Odinarchaeia</taxon>
        <taxon>Candidatus Odinarchaeales</taxon>
        <taxon>Candidatus Odinarchaeaceae</taxon>
        <taxon>Candidatus Odinarchaeum</taxon>
    </lineage>
</organism>
<evidence type="ECO:0000313" key="4">
    <source>
        <dbReference type="Proteomes" id="UP000186851"/>
    </source>
</evidence>
<feature type="domain" description="AMMECR1" evidence="2">
    <location>
        <begin position="6"/>
        <end position="206"/>
    </location>
</feature>
<dbReference type="HAMAP" id="MF_00645">
    <property type="entry name" value="AMMECR1"/>
    <property type="match status" value="1"/>
</dbReference>
<reference evidence="3" key="1">
    <citation type="journal article" date="2017" name="Nature">
        <title>Asgard archaea illuminate the origin of eukaryotic cellular complexity.</title>
        <authorList>
            <person name="Zaremba-Niedzwiedzka K."/>
            <person name="Caceres E.F."/>
            <person name="Saw J.H."/>
            <person name="Backstrom D."/>
            <person name="Juzokaite L."/>
            <person name="Vancaester E."/>
            <person name="Seitz K.W."/>
            <person name="Anantharaman K."/>
            <person name="Starnawski P."/>
            <person name="Kjeldsen K.U."/>
            <person name="Scott M.B."/>
            <person name="Nunoura T."/>
            <person name="Banfield J.F."/>
            <person name="Schramm A."/>
            <person name="Baker B.J."/>
            <person name="Spang A."/>
            <person name="Ettema T.J.G."/>
        </authorList>
    </citation>
    <scope>NUCLEOTIDE SEQUENCE</scope>
    <source>
        <strain evidence="3">LCB_4</strain>
    </source>
</reference>
<name>A0AAF0IC01_ODILC</name>
<reference evidence="3" key="2">
    <citation type="journal article" date="2022" name="Nat. Microbiol.">
        <title>A closed Candidatus Odinarchaeum chromosome exposes Asgard archaeal viruses.</title>
        <authorList>
            <person name="Tamarit D."/>
            <person name="Caceres E.F."/>
            <person name="Krupovic M."/>
            <person name="Nijland R."/>
            <person name="Eme L."/>
            <person name="Robinson N.P."/>
            <person name="Ettema T.J.G."/>
        </authorList>
    </citation>
    <scope>NUCLEOTIDE SEQUENCE</scope>
    <source>
        <strain evidence="3">LCB_4</strain>
    </source>
</reference>
<dbReference type="NCBIfam" id="TIGR04335">
    <property type="entry name" value="AmmeMemoSam_A"/>
    <property type="match status" value="1"/>
</dbReference>
<dbReference type="Gene3D" id="3.30.700.20">
    <property type="entry name" value="Hypothetical protein ph0010, domain 1"/>
    <property type="match status" value="1"/>
</dbReference>
<dbReference type="InterPro" id="IPR023472">
    <property type="entry name" value="Uncharacterised_MJ0810"/>
</dbReference>
<dbReference type="InterPro" id="IPR027485">
    <property type="entry name" value="AMMECR1_N"/>
</dbReference>
<dbReference type="PROSITE" id="PS51112">
    <property type="entry name" value="AMMECR1"/>
    <property type="match status" value="1"/>
</dbReference>
<sequence>MSLTLDEGRFLIRIARDAIKEYVSTKKELKPPSQLSKILAEKRGVFVTLYNISTGDKQLRGCIGFPYPYLPLVEATIKAAISAATKDYRFFPPYGPGPVTLKELAEIIIEVSVLTKPELLTVKTPREYPKLVTIGKDGLIVESGMFSGLLLPQVAVEYGWSPEEFLSHCCQKAGLLADCWLDERTKIYKFQAQIFTEKTPGGEVFSEEASSTCG</sequence>
<evidence type="ECO:0000259" key="2">
    <source>
        <dbReference type="PROSITE" id="PS51112"/>
    </source>
</evidence>
<dbReference type="SUPFAM" id="SSF143447">
    <property type="entry name" value="AMMECR1-like"/>
    <property type="match status" value="1"/>
</dbReference>
<gene>
    <name evidence="3" type="ORF">OdinLCB4_003125</name>
</gene>
<dbReference type="EMBL" id="CP091871">
    <property type="protein sequence ID" value="WEU40916.1"/>
    <property type="molecule type" value="Genomic_DNA"/>
</dbReference>
<dbReference type="Pfam" id="PF01871">
    <property type="entry name" value="AMMECR1"/>
    <property type="match status" value="1"/>
</dbReference>
<accession>A0AAF0IC01</accession>
<dbReference type="AlphaFoldDB" id="A0AAF0IC01"/>
<dbReference type="PANTHER" id="PTHR13016">
    <property type="entry name" value="AMMECR1 HOMOLOG"/>
    <property type="match status" value="1"/>
</dbReference>